<feature type="transmembrane region" description="Helical" evidence="5">
    <location>
        <begin position="185"/>
        <end position="208"/>
    </location>
</feature>
<dbReference type="AlphaFoldDB" id="A0A7W9AN03"/>
<proteinExistence type="predicted"/>
<feature type="transmembrane region" description="Helical" evidence="5">
    <location>
        <begin position="87"/>
        <end position="112"/>
    </location>
</feature>
<evidence type="ECO:0000256" key="5">
    <source>
        <dbReference type="SAM" id="Phobius"/>
    </source>
</evidence>
<keyword evidence="4 5" id="KW-0472">Membrane</keyword>
<dbReference type="PIRSF" id="PIRSF006060">
    <property type="entry name" value="AA_transporter"/>
    <property type="match status" value="1"/>
</dbReference>
<comment type="caution">
    <text evidence="6">The sequence shown here is derived from an EMBL/GenBank/DDBJ whole genome shotgun (WGS) entry which is preliminary data.</text>
</comment>
<feature type="transmembrane region" description="Helical" evidence="5">
    <location>
        <begin position="154"/>
        <end position="173"/>
    </location>
</feature>
<evidence type="ECO:0000256" key="4">
    <source>
        <dbReference type="ARBA" id="ARBA00023136"/>
    </source>
</evidence>
<feature type="transmembrane region" description="Helical" evidence="5">
    <location>
        <begin position="348"/>
        <end position="368"/>
    </location>
</feature>
<organism evidence="6 7">
    <name type="scientific">Sphingomonas yantingensis</name>
    <dbReference type="NCBI Taxonomy" id="1241761"/>
    <lineage>
        <taxon>Bacteria</taxon>
        <taxon>Pseudomonadati</taxon>
        <taxon>Pseudomonadota</taxon>
        <taxon>Alphaproteobacteria</taxon>
        <taxon>Sphingomonadales</taxon>
        <taxon>Sphingomonadaceae</taxon>
        <taxon>Sphingomonas</taxon>
    </lineage>
</organism>
<dbReference type="GO" id="GO:0016020">
    <property type="term" value="C:membrane"/>
    <property type="evidence" value="ECO:0007669"/>
    <property type="project" value="UniProtKB-SubCell"/>
</dbReference>
<evidence type="ECO:0000256" key="2">
    <source>
        <dbReference type="ARBA" id="ARBA00022692"/>
    </source>
</evidence>
<dbReference type="PANTHER" id="PTHR11785:SF512">
    <property type="entry name" value="SOBREMESA, ISOFORM B"/>
    <property type="match status" value="1"/>
</dbReference>
<dbReference type="InterPro" id="IPR002293">
    <property type="entry name" value="AA/rel_permease1"/>
</dbReference>
<dbReference type="RefSeq" id="WP_184024039.1">
    <property type="nucleotide sequence ID" value="NZ_JACIJJ010000001.1"/>
</dbReference>
<name>A0A7W9AN03_9SPHN</name>
<protein>
    <submittedName>
        <fullName evidence="6">APA family basic amino acid/polyamine antiporter</fullName>
    </submittedName>
</protein>
<gene>
    <name evidence="6" type="ORF">FHR19_000566</name>
</gene>
<dbReference type="Proteomes" id="UP000557739">
    <property type="component" value="Unassembled WGS sequence"/>
</dbReference>
<evidence type="ECO:0000313" key="6">
    <source>
        <dbReference type="EMBL" id="MBB5697241.1"/>
    </source>
</evidence>
<keyword evidence="7" id="KW-1185">Reference proteome</keyword>
<dbReference type="PANTHER" id="PTHR11785">
    <property type="entry name" value="AMINO ACID TRANSPORTER"/>
    <property type="match status" value="1"/>
</dbReference>
<dbReference type="InterPro" id="IPR050598">
    <property type="entry name" value="AminoAcid_Transporter"/>
</dbReference>
<evidence type="ECO:0000256" key="1">
    <source>
        <dbReference type="ARBA" id="ARBA00004141"/>
    </source>
</evidence>
<feature type="transmembrane region" description="Helical" evidence="5">
    <location>
        <begin position="124"/>
        <end position="142"/>
    </location>
</feature>
<feature type="transmembrane region" description="Helical" evidence="5">
    <location>
        <begin position="47"/>
        <end position="66"/>
    </location>
</feature>
<comment type="subcellular location">
    <subcellularLocation>
        <location evidence="1">Membrane</location>
        <topology evidence="1">Multi-pass membrane protein</topology>
    </subcellularLocation>
</comment>
<evidence type="ECO:0000313" key="7">
    <source>
        <dbReference type="Proteomes" id="UP000557739"/>
    </source>
</evidence>
<evidence type="ECO:0000256" key="3">
    <source>
        <dbReference type="ARBA" id="ARBA00022989"/>
    </source>
</evidence>
<dbReference type="Pfam" id="PF13520">
    <property type="entry name" value="AA_permease_2"/>
    <property type="match status" value="1"/>
</dbReference>
<dbReference type="Gene3D" id="1.20.1740.10">
    <property type="entry name" value="Amino acid/polyamine transporter I"/>
    <property type="match status" value="1"/>
</dbReference>
<dbReference type="EMBL" id="JACIJJ010000001">
    <property type="protein sequence ID" value="MBB5697241.1"/>
    <property type="molecule type" value="Genomic_DNA"/>
</dbReference>
<keyword evidence="3 5" id="KW-1133">Transmembrane helix</keyword>
<dbReference type="GO" id="GO:0015179">
    <property type="term" value="F:L-amino acid transmembrane transporter activity"/>
    <property type="evidence" value="ECO:0007669"/>
    <property type="project" value="TreeGrafter"/>
</dbReference>
<feature type="transmembrane region" description="Helical" evidence="5">
    <location>
        <begin position="280"/>
        <end position="302"/>
    </location>
</feature>
<feature type="transmembrane region" description="Helical" evidence="5">
    <location>
        <begin position="323"/>
        <end position="342"/>
    </location>
</feature>
<feature type="transmembrane region" description="Helical" evidence="5">
    <location>
        <begin position="380"/>
        <end position="403"/>
    </location>
</feature>
<accession>A0A7W9AN03</accession>
<keyword evidence="2 5" id="KW-0812">Transmembrane</keyword>
<reference evidence="6 7" key="1">
    <citation type="submission" date="2020-08" db="EMBL/GenBank/DDBJ databases">
        <title>Genomic Encyclopedia of Type Strains, Phase IV (KMG-IV): sequencing the most valuable type-strain genomes for metagenomic binning, comparative biology and taxonomic classification.</title>
        <authorList>
            <person name="Goeker M."/>
        </authorList>
    </citation>
    <scope>NUCLEOTIDE SEQUENCE [LARGE SCALE GENOMIC DNA]</scope>
    <source>
        <strain evidence="6 7">DSM 27244</strain>
    </source>
</reference>
<feature type="transmembrane region" description="Helical" evidence="5">
    <location>
        <begin position="229"/>
        <end position="250"/>
    </location>
</feature>
<feature type="transmembrane region" description="Helical" evidence="5">
    <location>
        <begin position="409"/>
        <end position="427"/>
    </location>
</feature>
<sequence>MSGTRLLRVLGAAFAVAAVVGGTIGQGILRTPGLVAAAVPDATLILALWLVGGAIAAVDACSTVELGASTGEAGGPFAFVRRAFGPVAGLAAGLADWLGNLGAVAFIAVVFAEYLGRLKIDGGLPIPVLSVLLIAIMFALQWRGTKSAARAQEAGSALKAVLFMGLIAVLAFARGEPQGPAAASPSGVITLAAGIAALRAVYGTYYGWNSAAYFAEELRNPRGLVRGTFVGIALVTAVFVGLNAAMLHVLTPAQMAGSTLVAADAAGRVMGARADTGMTVVSLVSLVTILGVMLMFLPRILFAMGRSFGVERLAGVAEGGTPRAALAATAIGGALLALVGVYETLLAFSAVLLAMVGVAVNLAAIVLRRREPTLERPWKMPLFPLPAIFSALVNTALVVAFVVEDPVTSLSAIAAMAVLLAVIVPLLRRHARG</sequence>